<feature type="transmembrane region" description="Helical" evidence="6">
    <location>
        <begin position="67"/>
        <end position="89"/>
    </location>
</feature>
<feature type="transmembrane region" description="Helical" evidence="6">
    <location>
        <begin position="286"/>
        <end position="307"/>
    </location>
</feature>
<evidence type="ECO:0000256" key="6">
    <source>
        <dbReference type="SAM" id="Phobius"/>
    </source>
</evidence>
<dbReference type="InterPro" id="IPR002549">
    <property type="entry name" value="AI-2E-like"/>
</dbReference>
<feature type="transmembrane region" description="Helical" evidence="6">
    <location>
        <begin position="175"/>
        <end position="202"/>
    </location>
</feature>
<evidence type="ECO:0000256" key="4">
    <source>
        <dbReference type="ARBA" id="ARBA00022989"/>
    </source>
</evidence>
<dbReference type="RefSeq" id="WP_316025485.1">
    <property type="nucleotide sequence ID" value="NZ_JAWDIO010000002.1"/>
</dbReference>
<evidence type="ECO:0000256" key="5">
    <source>
        <dbReference type="ARBA" id="ARBA00023136"/>
    </source>
</evidence>
<evidence type="ECO:0000313" key="8">
    <source>
        <dbReference type="Proteomes" id="UP001247805"/>
    </source>
</evidence>
<evidence type="ECO:0000256" key="2">
    <source>
        <dbReference type="ARBA" id="ARBA00009773"/>
    </source>
</evidence>
<dbReference type="Proteomes" id="UP001247805">
    <property type="component" value="Unassembled WGS sequence"/>
</dbReference>
<dbReference type="PANTHER" id="PTHR21716">
    <property type="entry name" value="TRANSMEMBRANE PROTEIN"/>
    <property type="match status" value="1"/>
</dbReference>
<reference evidence="7 8" key="1">
    <citation type="submission" date="2023-10" db="EMBL/GenBank/DDBJ databases">
        <title>Glaciecola aquimarina strain GGW-M5 nov., isolated from a coastal seawater.</title>
        <authorList>
            <person name="Bayburt H."/>
            <person name="Kim J.M."/>
            <person name="Choi B.J."/>
            <person name="Jeon C.O."/>
        </authorList>
    </citation>
    <scope>NUCLEOTIDE SEQUENCE [LARGE SCALE GENOMIC DNA]</scope>
    <source>
        <strain evidence="7 8">KCTC 32108</strain>
    </source>
</reference>
<feature type="transmembrane region" description="Helical" evidence="6">
    <location>
        <begin position="256"/>
        <end position="279"/>
    </location>
</feature>
<feature type="transmembrane region" description="Helical" evidence="6">
    <location>
        <begin position="327"/>
        <end position="354"/>
    </location>
</feature>
<evidence type="ECO:0000256" key="3">
    <source>
        <dbReference type="ARBA" id="ARBA00022692"/>
    </source>
</evidence>
<proteinExistence type="inferred from homology"/>
<evidence type="ECO:0000313" key="7">
    <source>
        <dbReference type="EMBL" id="MDU0353840.1"/>
    </source>
</evidence>
<keyword evidence="3 6" id="KW-0812">Transmembrane</keyword>
<keyword evidence="8" id="KW-1185">Reference proteome</keyword>
<gene>
    <name evidence="7" type="ORF">RS130_07785</name>
</gene>
<keyword evidence="5 6" id="KW-0472">Membrane</keyword>
<sequence length="377" mass="41356">MDTGQSTSNQINNTSKLKGVYCSNWLLLLAIIYTLYFAQSLIIPLVLAILIALLLNPLVTNLSKMHIPRAISSVVLLAMLTTPFTIIGVELIEPAQKWAKLIPKLSVHVNEQVESISGAFEEEVKETQKLDSSWFNWFSRSNAPKPKQKPANLVTERIKQGGMELVIDTLGATPIFFAQLLGSAILILFLLIFGPSLFAAFVKELALKEQREKAIHLVEVTQKQLSTYIITASLINLGLGLSTAIALYFIGLEDALLWGVIVAVLNFIPYIGSVIGVVILSMAGMVHFGVTLSAFIPVAAYLLLNIIESQVITPTAMGKKMLINPLVIMLWLLVCGWLWGLAGVLLSVPLLVCIKLVLSELGIWTNWLRVIEAGKQN</sequence>
<comment type="subcellular location">
    <subcellularLocation>
        <location evidence="1">Membrane</location>
        <topology evidence="1">Multi-pass membrane protein</topology>
    </subcellularLocation>
</comment>
<keyword evidence="4 6" id="KW-1133">Transmembrane helix</keyword>
<protein>
    <submittedName>
        <fullName evidence="7">AI-2E family transporter</fullName>
    </submittedName>
</protein>
<comment type="similarity">
    <text evidence="2">Belongs to the autoinducer-2 exporter (AI-2E) (TC 2.A.86) family.</text>
</comment>
<organism evidence="7 8">
    <name type="scientific">Paraglaciecola aquimarina</name>
    <dbReference type="NCBI Taxonomy" id="1235557"/>
    <lineage>
        <taxon>Bacteria</taxon>
        <taxon>Pseudomonadati</taxon>
        <taxon>Pseudomonadota</taxon>
        <taxon>Gammaproteobacteria</taxon>
        <taxon>Alteromonadales</taxon>
        <taxon>Alteromonadaceae</taxon>
        <taxon>Paraglaciecola</taxon>
    </lineage>
</organism>
<dbReference type="PANTHER" id="PTHR21716:SF16">
    <property type="entry name" value="BLL1467 PROTEIN"/>
    <property type="match status" value="1"/>
</dbReference>
<feature type="transmembrane region" description="Helical" evidence="6">
    <location>
        <begin position="228"/>
        <end position="250"/>
    </location>
</feature>
<accession>A0ABU3SV18</accession>
<dbReference type="EMBL" id="JAWDIO010000002">
    <property type="protein sequence ID" value="MDU0353840.1"/>
    <property type="molecule type" value="Genomic_DNA"/>
</dbReference>
<evidence type="ECO:0000256" key="1">
    <source>
        <dbReference type="ARBA" id="ARBA00004141"/>
    </source>
</evidence>
<comment type="caution">
    <text evidence="7">The sequence shown here is derived from an EMBL/GenBank/DDBJ whole genome shotgun (WGS) entry which is preliminary data.</text>
</comment>
<dbReference type="Pfam" id="PF01594">
    <property type="entry name" value="AI-2E_transport"/>
    <property type="match status" value="1"/>
</dbReference>
<name>A0ABU3SV18_9ALTE</name>
<feature type="transmembrane region" description="Helical" evidence="6">
    <location>
        <begin position="25"/>
        <end position="55"/>
    </location>
</feature>